<accession>A0A1L7WBS0</accession>
<evidence type="ECO:0000313" key="1">
    <source>
        <dbReference type="EMBL" id="CZR49939.1"/>
    </source>
</evidence>
<evidence type="ECO:0000313" key="2">
    <source>
        <dbReference type="Proteomes" id="UP000183971"/>
    </source>
</evidence>
<keyword evidence="2" id="KW-1185">Reference proteome</keyword>
<protein>
    <submittedName>
        <fullName evidence="1">Uncharacterized protein</fullName>
    </submittedName>
</protein>
<comment type="caution">
    <text evidence="1">The sequence shown here is derived from an EMBL/GenBank/DDBJ whole genome shotgun (WGS) entry which is preliminary data.</text>
</comment>
<name>A0A1L7WBS0_FUSPR</name>
<gene>
    <name evidence="1" type="ORF">FPRO_16144</name>
</gene>
<dbReference type="Proteomes" id="UP000183971">
    <property type="component" value="Unassembled WGS sequence"/>
</dbReference>
<dbReference type="RefSeq" id="XP_031090433.1">
    <property type="nucleotide sequence ID" value="XM_031225256.1"/>
</dbReference>
<proteinExistence type="predicted"/>
<reference evidence="2" key="1">
    <citation type="journal article" date="2016" name="Genome Biol. Evol.">
        <title>Comparative 'omics' of the Fusarium fujikuroi species complex highlights differences in genetic potential and metabolite synthesis.</title>
        <authorList>
            <person name="Niehaus E.-M."/>
            <person name="Muensterkoetter M."/>
            <person name="Proctor R.H."/>
            <person name="Brown D.W."/>
            <person name="Sharon A."/>
            <person name="Idan Y."/>
            <person name="Oren-Young L."/>
            <person name="Sieber C.M."/>
            <person name="Novak O."/>
            <person name="Pencik A."/>
            <person name="Tarkowska D."/>
            <person name="Hromadova K."/>
            <person name="Freeman S."/>
            <person name="Maymon M."/>
            <person name="Elazar M."/>
            <person name="Youssef S.A."/>
            <person name="El-Shabrawy E.S.M."/>
            <person name="Shalaby A.B.A."/>
            <person name="Houterman P."/>
            <person name="Brock N.L."/>
            <person name="Burkhardt I."/>
            <person name="Tsavkelova E.A."/>
            <person name="Dickschat J.S."/>
            <person name="Galuszka P."/>
            <person name="Gueldener U."/>
            <person name="Tudzynski B."/>
        </authorList>
    </citation>
    <scope>NUCLEOTIDE SEQUENCE [LARGE SCALE GENOMIC DNA]</scope>
    <source>
        <strain evidence="2">ET1</strain>
    </source>
</reference>
<dbReference type="AlphaFoldDB" id="A0A1L7WBS0"/>
<sequence length="158" mass="16616">MNDVAHQEQLGIDLDLLSKLAIMVKGAEWARSNLKGVSTIHSDSVGGDLKTIRGAIWEALVANGKISRKDDSGNLLQVEGCCSLSISKKTHIVPIAIVGKPPSVGGQPLLMGTITHIEKGRLLTESQSATIFEFYSEIPGGFEKLPGSGNSHGSVPGS</sequence>
<dbReference type="GeneID" id="42060999"/>
<organism evidence="1 2">
    <name type="scientific">Fusarium proliferatum (strain ET1)</name>
    <name type="common">Orchid endophyte fungus</name>
    <dbReference type="NCBI Taxonomy" id="1227346"/>
    <lineage>
        <taxon>Eukaryota</taxon>
        <taxon>Fungi</taxon>
        <taxon>Dikarya</taxon>
        <taxon>Ascomycota</taxon>
        <taxon>Pezizomycotina</taxon>
        <taxon>Sordariomycetes</taxon>
        <taxon>Hypocreomycetidae</taxon>
        <taxon>Hypocreales</taxon>
        <taxon>Nectriaceae</taxon>
        <taxon>Fusarium</taxon>
        <taxon>Fusarium fujikuroi species complex</taxon>
    </lineage>
</organism>
<dbReference type="EMBL" id="FJOF01000021">
    <property type="protein sequence ID" value="CZR49939.1"/>
    <property type="molecule type" value="Genomic_DNA"/>
</dbReference>
<dbReference type="VEuPathDB" id="FungiDB:FPRO_16144"/>